<evidence type="ECO:0000256" key="4">
    <source>
        <dbReference type="ARBA" id="ARBA00022475"/>
    </source>
</evidence>
<evidence type="ECO:0000256" key="7">
    <source>
        <dbReference type="ARBA" id="ARBA00023136"/>
    </source>
</evidence>
<dbReference type="GO" id="GO:0022857">
    <property type="term" value="F:transmembrane transporter activity"/>
    <property type="evidence" value="ECO:0007669"/>
    <property type="project" value="InterPro"/>
</dbReference>
<feature type="transmembrane region" description="Helical" evidence="8">
    <location>
        <begin position="260"/>
        <end position="282"/>
    </location>
</feature>
<dbReference type="Gene3D" id="1.10.3470.10">
    <property type="entry name" value="ABC transporter involved in vitamin B12 uptake, BtuC"/>
    <property type="match status" value="1"/>
</dbReference>
<evidence type="ECO:0000256" key="3">
    <source>
        <dbReference type="ARBA" id="ARBA00022448"/>
    </source>
</evidence>
<feature type="transmembrane region" description="Helical" evidence="8">
    <location>
        <begin position="43"/>
        <end position="62"/>
    </location>
</feature>
<sequence>MATAAAVAILLLVSLLVGGYDISLDKLFSDPAAQEMFWLSRVPRTLALVFAAAAMSISGVIMQLITQNKFVEPSTAGTSQWAGLGMLVILLVAPEATPMVKMVVATGFAFLGTWLFLAVLDRVRVRSSVVVPLVGIMLGAVVGAATTFLAGTFNLMQALTAWRSGGFSGIVQGFYEPLWIVAGIAVAAFLVADRFTVAGLGQDMATGLGLNYRRIVFLGVIMVALATGVTSVVVGFIPFLGLIVPNMVSMILGDDLRRNLPWVVATGVALLLACDLLGRVVVAPMEIPASVILGALGAVAFIIILLRTQRASAAGPSLSRERA</sequence>
<keyword evidence="3" id="KW-0813">Transport</keyword>
<reference evidence="9 10" key="1">
    <citation type="submission" date="2016-10" db="EMBL/GenBank/DDBJ databases">
        <authorList>
            <person name="de Groot N.N."/>
        </authorList>
    </citation>
    <scope>NUCLEOTIDE SEQUENCE [LARGE SCALE GENOMIC DNA]</scope>
    <source>
        <strain evidence="9 10">DSM 10495</strain>
    </source>
</reference>
<evidence type="ECO:0000256" key="6">
    <source>
        <dbReference type="ARBA" id="ARBA00022989"/>
    </source>
</evidence>
<dbReference type="InterPro" id="IPR000522">
    <property type="entry name" value="ABC_transptr_permease_BtuC"/>
</dbReference>
<protein>
    <submittedName>
        <fullName evidence="9">Iron complex transport system permease protein</fullName>
    </submittedName>
</protein>
<accession>A0A1H4JLP9</accession>
<keyword evidence="10" id="KW-1185">Reference proteome</keyword>
<evidence type="ECO:0000256" key="8">
    <source>
        <dbReference type="SAM" id="Phobius"/>
    </source>
</evidence>
<feature type="transmembrane region" description="Helical" evidence="8">
    <location>
        <begin position="129"/>
        <end position="153"/>
    </location>
</feature>
<name>A0A1H4JLP9_9MICC</name>
<dbReference type="GO" id="GO:0033214">
    <property type="term" value="P:siderophore-iron import into cell"/>
    <property type="evidence" value="ECO:0007669"/>
    <property type="project" value="TreeGrafter"/>
</dbReference>
<comment type="subcellular location">
    <subcellularLocation>
        <location evidence="1">Cell membrane</location>
        <topology evidence="1">Multi-pass membrane protein</topology>
    </subcellularLocation>
</comment>
<organism evidence="9 10">
    <name type="scientific">Arthrobacter woluwensis</name>
    <dbReference type="NCBI Taxonomy" id="156980"/>
    <lineage>
        <taxon>Bacteria</taxon>
        <taxon>Bacillati</taxon>
        <taxon>Actinomycetota</taxon>
        <taxon>Actinomycetes</taxon>
        <taxon>Micrococcales</taxon>
        <taxon>Micrococcaceae</taxon>
        <taxon>Arthrobacter</taxon>
    </lineage>
</organism>
<keyword evidence="7 8" id="KW-0472">Membrane</keyword>
<feature type="transmembrane region" description="Helical" evidence="8">
    <location>
        <begin position="173"/>
        <end position="195"/>
    </location>
</feature>
<evidence type="ECO:0000256" key="2">
    <source>
        <dbReference type="ARBA" id="ARBA00007935"/>
    </source>
</evidence>
<dbReference type="Proteomes" id="UP000182652">
    <property type="component" value="Unassembled WGS sequence"/>
</dbReference>
<dbReference type="STRING" id="156980.SAMN04489745_0245"/>
<dbReference type="PANTHER" id="PTHR30472">
    <property type="entry name" value="FERRIC ENTEROBACTIN TRANSPORT SYSTEM PERMEASE PROTEIN"/>
    <property type="match status" value="1"/>
</dbReference>
<feature type="transmembrane region" description="Helical" evidence="8">
    <location>
        <begin position="99"/>
        <end position="117"/>
    </location>
</feature>
<keyword evidence="6 8" id="KW-1133">Transmembrane helix</keyword>
<dbReference type="EMBL" id="FNSN01000003">
    <property type="protein sequence ID" value="SEB46885.1"/>
    <property type="molecule type" value="Genomic_DNA"/>
</dbReference>
<feature type="transmembrane region" description="Helical" evidence="8">
    <location>
        <begin position="215"/>
        <end position="240"/>
    </location>
</feature>
<evidence type="ECO:0000256" key="5">
    <source>
        <dbReference type="ARBA" id="ARBA00022692"/>
    </source>
</evidence>
<comment type="similarity">
    <text evidence="2">Belongs to the binding-protein-dependent transport system permease family. FecCD subfamily.</text>
</comment>
<dbReference type="PANTHER" id="PTHR30472:SF27">
    <property type="entry name" value="PETROBACTIN IMPORT SYSTEM PERMEASE PROTEIN YCLN"/>
    <property type="match status" value="1"/>
</dbReference>
<proteinExistence type="inferred from homology"/>
<dbReference type="CDD" id="cd06550">
    <property type="entry name" value="TM_ABC_iron-siderophores_like"/>
    <property type="match status" value="1"/>
</dbReference>
<dbReference type="InterPro" id="IPR037294">
    <property type="entry name" value="ABC_BtuC-like"/>
</dbReference>
<keyword evidence="5 8" id="KW-0812">Transmembrane</keyword>
<keyword evidence="4" id="KW-1003">Cell membrane</keyword>
<feature type="transmembrane region" description="Helical" evidence="8">
    <location>
        <begin position="289"/>
        <end position="306"/>
    </location>
</feature>
<dbReference type="AlphaFoldDB" id="A0A1H4JLP9"/>
<dbReference type="SUPFAM" id="SSF81345">
    <property type="entry name" value="ABC transporter involved in vitamin B12 uptake, BtuC"/>
    <property type="match status" value="1"/>
</dbReference>
<evidence type="ECO:0000313" key="9">
    <source>
        <dbReference type="EMBL" id="SEB46885.1"/>
    </source>
</evidence>
<evidence type="ECO:0000313" key="10">
    <source>
        <dbReference type="Proteomes" id="UP000182652"/>
    </source>
</evidence>
<gene>
    <name evidence="9" type="ORF">SAMN04489745_0245</name>
</gene>
<dbReference type="GO" id="GO:0005886">
    <property type="term" value="C:plasma membrane"/>
    <property type="evidence" value="ECO:0007669"/>
    <property type="project" value="UniProtKB-SubCell"/>
</dbReference>
<dbReference type="Pfam" id="PF01032">
    <property type="entry name" value="FecCD"/>
    <property type="match status" value="1"/>
</dbReference>
<evidence type="ECO:0000256" key="1">
    <source>
        <dbReference type="ARBA" id="ARBA00004651"/>
    </source>
</evidence>